<gene>
    <name evidence="2" type="ORF">BBF96_00810</name>
</gene>
<keyword evidence="1" id="KW-0812">Transmembrane</keyword>
<keyword evidence="3" id="KW-1185">Reference proteome</keyword>
<dbReference type="RefSeq" id="WP_127015385.1">
    <property type="nucleotide sequence ID" value="NZ_CP016379.1"/>
</dbReference>
<reference evidence="2 3" key="1">
    <citation type="submission" date="2016-07" db="EMBL/GenBank/DDBJ databases">
        <title>Genome and transcriptome analysis of iron-reducing fermentative bacteria Anoxybacter fermentans.</title>
        <authorList>
            <person name="Zeng X."/>
            <person name="Shao Z."/>
        </authorList>
    </citation>
    <scope>NUCLEOTIDE SEQUENCE [LARGE SCALE GENOMIC DNA]</scope>
    <source>
        <strain evidence="2 3">DY22613</strain>
    </source>
</reference>
<sequence length="86" mass="10058">MTKGNRLFGIFLVIVGIFLSLERFRLIDGDIFLLLLGSAFLTAYFITHRILGFLITSSILIWLGLYILLMEQTYWPKLNNYIRAWV</sequence>
<keyword evidence="1" id="KW-1133">Transmembrane helix</keyword>
<keyword evidence="1" id="KW-0472">Membrane</keyword>
<accession>A0A3S9SUR2</accession>
<proteinExistence type="predicted"/>
<feature type="transmembrane region" description="Helical" evidence="1">
    <location>
        <begin position="6"/>
        <end position="24"/>
    </location>
</feature>
<protein>
    <recommendedName>
        <fullName evidence="4">DUF5668 domain-containing protein</fullName>
    </recommendedName>
</protein>
<organism evidence="2 3">
    <name type="scientific">Anoxybacter fermentans</name>
    <dbReference type="NCBI Taxonomy" id="1323375"/>
    <lineage>
        <taxon>Bacteria</taxon>
        <taxon>Bacillati</taxon>
        <taxon>Bacillota</taxon>
        <taxon>Clostridia</taxon>
        <taxon>Halanaerobiales</taxon>
        <taxon>Anoxybacter</taxon>
    </lineage>
</organism>
<dbReference type="Proteomes" id="UP000267250">
    <property type="component" value="Chromosome"/>
</dbReference>
<evidence type="ECO:0008006" key="4">
    <source>
        <dbReference type="Google" id="ProtNLM"/>
    </source>
</evidence>
<dbReference type="KEGG" id="aft:BBF96_00810"/>
<evidence type="ECO:0000313" key="3">
    <source>
        <dbReference type="Proteomes" id="UP000267250"/>
    </source>
</evidence>
<dbReference type="EMBL" id="CP016379">
    <property type="protein sequence ID" value="AZR72057.1"/>
    <property type="molecule type" value="Genomic_DNA"/>
</dbReference>
<evidence type="ECO:0000313" key="2">
    <source>
        <dbReference type="EMBL" id="AZR72057.1"/>
    </source>
</evidence>
<feature type="transmembrane region" description="Helical" evidence="1">
    <location>
        <begin position="53"/>
        <end position="69"/>
    </location>
</feature>
<evidence type="ECO:0000256" key="1">
    <source>
        <dbReference type="SAM" id="Phobius"/>
    </source>
</evidence>
<dbReference type="AlphaFoldDB" id="A0A3S9SUR2"/>
<name>A0A3S9SUR2_9FIRM</name>